<dbReference type="EMBL" id="UZAM01014207">
    <property type="protein sequence ID" value="VDP32573.1"/>
    <property type="molecule type" value="Genomic_DNA"/>
</dbReference>
<dbReference type="AlphaFoldDB" id="A0A183J3T0"/>
<sequence>MHEHNFRILPNNHLCKNNEHLIESTLLPVPEDLSGRWIELFKSQEEERHRLRLSHQVQRERLIMACESEALRTYDRLHGASPAPPFSVMRFLRDSDIYNPQQLIRAVPFSLVANQEGRDGADSPLSIGDVVKKFSKRKQEMIAHQLCEAQCMYAMQIESWTNKTKPWEGWHSFATANGKPSRFHVYMVDVVENFDLLPKSFLALTQTTPTTRTPEVT</sequence>
<dbReference type="Proteomes" id="UP000270296">
    <property type="component" value="Unassembled WGS sequence"/>
</dbReference>
<organism evidence="3">
    <name type="scientific">Soboliphyme baturini</name>
    <dbReference type="NCBI Taxonomy" id="241478"/>
    <lineage>
        <taxon>Eukaryota</taxon>
        <taxon>Metazoa</taxon>
        <taxon>Ecdysozoa</taxon>
        <taxon>Nematoda</taxon>
        <taxon>Enoplea</taxon>
        <taxon>Dorylaimia</taxon>
        <taxon>Dioctophymatida</taxon>
        <taxon>Dioctophymatoidea</taxon>
        <taxon>Soboliphymatidae</taxon>
        <taxon>Soboliphyme</taxon>
    </lineage>
</organism>
<evidence type="ECO:0000313" key="1">
    <source>
        <dbReference type="EMBL" id="VDP32573.1"/>
    </source>
</evidence>
<gene>
    <name evidence="1" type="ORF">SBAD_LOCUS10528</name>
</gene>
<reference evidence="1 2" key="2">
    <citation type="submission" date="2018-11" db="EMBL/GenBank/DDBJ databases">
        <authorList>
            <consortium name="Pathogen Informatics"/>
        </authorList>
    </citation>
    <scope>NUCLEOTIDE SEQUENCE [LARGE SCALE GENOMIC DNA]</scope>
</reference>
<protein>
    <submittedName>
        <fullName evidence="1 3">Uncharacterized protein</fullName>
    </submittedName>
</protein>
<dbReference type="WBParaSite" id="SBAD_0001089401-mRNA-1">
    <property type="protein sequence ID" value="SBAD_0001089401-mRNA-1"/>
    <property type="gene ID" value="SBAD_0001089401"/>
</dbReference>
<dbReference type="GO" id="GO:0005654">
    <property type="term" value="C:nucleoplasm"/>
    <property type="evidence" value="ECO:0007669"/>
    <property type="project" value="TreeGrafter"/>
</dbReference>
<evidence type="ECO:0000313" key="2">
    <source>
        <dbReference type="Proteomes" id="UP000270296"/>
    </source>
</evidence>
<proteinExistence type="predicted"/>
<dbReference type="PANTHER" id="PTHR24149">
    <property type="entry name" value="ANKYRIN REPEAT DOMAIN-CONTAINING PROTEIN 12"/>
    <property type="match status" value="1"/>
</dbReference>
<dbReference type="PANTHER" id="PTHR24149:SF14">
    <property type="entry name" value="ANKYRIN REPEAT DOMAIN 12"/>
    <property type="match status" value="1"/>
</dbReference>
<reference evidence="3" key="1">
    <citation type="submission" date="2016-06" db="UniProtKB">
        <authorList>
            <consortium name="WormBaseParasite"/>
        </authorList>
    </citation>
    <scope>IDENTIFICATION</scope>
</reference>
<evidence type="ECO:0000313" key="3">
    <source>
        <dbReference type="WBParaSite" id="SBAD_0001089401-mRNA-1"/>
    </source>
</evidence>
<keyword evidence="2" id="KW-1185">Reference proteome</keyword>
<dbReference type="InterPro" id="IPR053210">
    <property type="entry name" value="ANKRD12"/>
</dbReference>
<accession>A0A183J3T0</accession>
<dbReference type="OrthoDB" id="5841750at2759"/>
<name>A0A183J3T0_9BILA</name>